<organism evidence="6 7">
    <name type="scientific">Massilia jejuensis</name>
    <dbReference type="NCBI Taxonomy" id="648894"/>
    <lineage>
        <taxon>Bacteria</taxon>
        <taxon>Pseudomonadati</taxon>
        <taxon>Pseudomonadota</taxon>
        <taxon>Betaproteobacteria</taxon>
        <taxon>Burkholderiales</taxon>
        <taxon>Oxalobacteraceae</taxon>
        <taxon>Telluria group</taxon>
        <taxon>Massilia</taxon>
    </lineage>
</organism>
<dbReference type="GO" id="GO:0003755">
    <property type="term" value="F:peptidyl-prolyl cis-trans isomerase activity"/>
    <property type="evidence" value="ECO:0007669"/>
    <property type="project" value="UniProtKB-EC"/>
</dbReference>
<keyword evidence="2" id="KW-0697">Rotamase</keyword>
<dbReference type="InterPro" id="IPR029000">
    <property type="entry name" value="Cyclophilin-like_dom_sf"/>
</dbReference>
<accession>A0ABW0PHH9</accession>
<dbReference type="EC" id="5.2.1.8" evidence="1"/>
<dbReference type="Proteomes" id="UP001596031">
    <property type="component" value="Unassembled WGS sequence"/>
</dbReference>
<dbReference type="EMBL" id="JBHSMS010000036">
    <property type="protein sequence ID" value="MFC5511783.1"/>
    <property type="molecule type" value="Genomic_DNA"/>
</dbReference>
<name>A0ABW0PHH9_9BURK</name>
<protein>
    <recommendedName>
        <fullName evidence="1">peptidylprolyl isomerase</fullName>
        <ecNumber evidence="1">5.2.1.8</ecNumber>
    </recommendedName>
</protein>
<keyword evidence="7" id="KW-1185">Reference proteome</keyword>
<evidence type="ECO:0000256" key="2">
    <source>
        <dbReference type="ARBA" id="ARBA00023110"/>
    </source>
</evidence>
<reference evidence="7" key="1">
    <citation type="journal article" date="2019" name="Int. J. Syst. Evol. Microbiol.">
        <title>The Global Catalogue of Microorganisms (GCM) 10K type strain sequencing project: providing services to taxonomists for standard genome sequencing and annotation.</title>
        <authorList>
            <consortium name="The Broad Institute Genomics Platform"/>
            <consortium name="The Broad Institute Genome Sequencing Center for Infectious Disease"/>
            <person name="Wu L."/>
            <person name="Ma J."/>
        </authorList>
    </citation>
    <scope>NUCLEOTIDE SEQUENCE [LARGE SCALE GENOMIC DNA]</scope>
    <source>
        <strain evidence="7">CCUG 38813</strain>
    </source>
</reference>
<dbReference type="SUPFAM" id="SSF50891">
    <property type="entry name" value="Cyclophilin-like"/>
    <property type="match status" value="1"/>
</dbReference>
<evidence type="ECO:0000313" key="6">
    <source>
        <dbReference type="EMBL" id="MFC5511783.1"/>
    </source>
</evidence>
<feature type="domain" description="PPIase cyclophilin-type" evidence="5">
    <location>
        <begin position="63"/>
        <end position="250"/>
    </location>
</feature>
<dbReference type="RefSeq" id="WP_379721079.1">
    <property type="nucleotide sequence ID" value="NZ_JBHSMS010000036.1"/>
</dbReference>
<dbReference type="PROSITE" id="PS50072">
    <property type="entry name" value="CSA_PPIASE_2"/>
    <property type="match status" value="1"/>
</dbReference>
<feature type="signal peptide" evidence="4">
    <location>
        <begin position="1"/>
        <end position="24"/>
    </location>
</feature>
<dbReference type="InterPro" id="IPR044665">
    <property type="entry name" value="E_coli_cyclophilin_A-like"/>
</dbReference>
<dbReference type="PANTHER" id="PTHR43246">
    <property type="entry name" value="PEPTIDYL-PROLYL CIS-TRANS ISOMERASE CYP38, CHLOROPLASTIC"/>
    <property type="match status" value="1"/>
</dbReference>
<gene>
    <name evidence="6" type="ORF">ACFPOU_11680</name>
</gene>
<evidence type="ECO:0000313" key="7">
    <source>
        <dbReference type="Proteomes" id="UP001596031"/>
    </source>
</evidence>
<feature type="chain" id="PRO_5046753252" description="peptidylprolyl isomerase" evidence="4">
    <location>
        <begin position="25"/>
        <end position="309"/>
    </location>
</feature>
<dbReference type="Pfam" id="PF00160">
    <property type="entry name" value="Pro_isomerase"/>
    <property type="match status" value="1"/>
</dbReference>
<keyword evidence="4" id="KW-0732">Signal</keyword>
<evidence type="ECO:0000256" key="3">
    <source>
        <dbReference type="ARBA" id="ARBA00023235"/>
    </source>
</evidence>
<dbReference type="Gene3D" id="2.40.100.10">
    <property type="entry name" value="Cyclophilin-like"/>
    <property type="match status" value="1"/>
</dbReference>
<comment type="caution">
    <text evidence="6">The sequence shown here is derived from an EMBL/GenBank/DDBJ whole genome shotgun (WGS) entry which is preliminary data.</text>
</comment>
<evidence type="ECO:0000259" key="5">
    <source>
        <dbReference type="PROSITE" id="PS50072"/>
    </source>
</evidence>
<dbReference type="InterPro" id="IPR002130">
    <property type="entry name" value="Cyclophilin-type_PPIase_dom"/>
</dbReference>
<evidence type="ECO:0000256" key="4">
    <source>
        <dbReference type="SAM" id="SignalP"/>
    </source>
</evidence>
<sequence length="309" mass="33343">MKAVQIAVQAGVAMAIVASAAVQAAAPKKELAPKPGVGDIVRESTASDWRALDPEHTLYMDLPDGRVVIELAPTFAPNHAVNIKALARERYFDGLVILRSQDNFVVQWGDPDEKNPRPVKKARDKLKGEFTVPLKNDTGFTRLKDIDGYAPQVGHSNGFPVGRDPKAGETWLAHCYAMVGVGRDADADSGGGTALYVVTGHAPRQLDRNITLVGRVVSGMPLLSTVARGPAPMGFFDKPEMQVPIKSFRVAADVPEAQRTRLEVMRTESAAFQKVVEAQRNRGGPWTKVAAGHVDLCAAPIPVREAKQE</sequence>
<keyword evidence="3 6" id="KW-0413">Isomerase</keyword>
<evidence type="ECO:0000256" key="1">
    <source>
        <dbReference type="ARBA" id="ARBA00013194"/>
    </source>
</evidence>
<proteinExistence type="predicted"/>